<keyword evidence="2" id="KW-1185">Reference proteome</keyword>
<reference evidence="1 2" key="1">
    <citation type="submission" date="2018-11" db="EMBL/GenBank/DDBJ databases">
        <title>Trebonia kvetii gen.nov., sp.nov., a novel acidophilic actinobacterium, and proposal of the new actinobacterial family Treboniaceae fam. nov.</title>
        <authorList>
            <person name="Rapoport D."/>
            <person name="Sagova-Mareckova M."/>
            <person name="Sedlacek I."/>
            <person name="Provaznik J."/>
            <person name="Kralova S."/>
            <person name="Pavlinic D."/>
            <person name="Benes V."/>
            <person name="Kopecky J."/>
        </authorList>
    </citation>
    <scope>NUCLEOTIDE SEQUENCE [LARGE SCALE GENOMIC DNA]</scope>
    <source>
        <strain evidence="1 2">15Tr583</strain>
    </source>
</reference>
<organism evidence="1 2">
    <name type="scientific">Trebonia kvetii</name>
    <dbReference type="NCBI Taxonomy" id="2480626"/>
    <lineage>
        <taxon>Bacteria</taxon>
        <taxon>Bacillati</taxon>
        <taxon>Actinomycetota</taxon>
        <taxon>Actinomycetes</taxon>
        <taxon>Streptosporangiales</taxon>
        <taxon>Treboniaceae</taxon>
        <taxon>Trebonia</taxon>
    </lineage>
</organism>
<dbReference type="Pfam" id="PF12974">
    <property type="entry name" value="Phosphonate-bd"/>
    <property type="match status" value="1"/>
</dbReference>
<evidence type="ECO:0000313" key="2">
    <source>
        <dbReference type="Proteomes" id="UP000460272"/>
    </source>
</evidence>
<comment type="caution">
    <text evidence="1">The sequence shown here is derived from an EMBL/GenBank/DDBJ whole genome shotgun (WGS) entry which is preliminary data.</text>
</comment>
<accession>A0A6P2BSW3</accession>
<evidence type="ECO:0000313" key="1">
    <source>
        <dbReference type="EMBL" id="TVZ00363.1"/>
    </source>
</evidence>
<name>A0A6P2BSW3_9ACTN</name>
<dbReference type="SUPFAM" id="SSF53850">
    <property type="entry name" value="Periplasmic binding protein-like II"/>
    <property type="match status" value="1"/>
</dbReference>
<evidence type="ECO:0008006" key="3">
    <source>
        <dbReference type="Google" id="ProtNLM"/>
    </source>
</evidence>
<sequence length="291" mass="31001">MGVLLGAVAYDPKVVTIWDGFRAWLRGPGGVDFDYLLYSNYERQVSDLVDGRIDVAWNSPLAWVRARRLAAARGATLTPVTMRDTDCDLRSVVVVRADSPVTSLGDLAGRVVATGAVDSPQATLLPLSLLRSAGLKPGADVTVRRFDVGVGLHGDHVGGERDAARALFAADPADRVDAACMIDANLLLFGREGVLPAGAVRVLAQTPPYDHCTMTAGPSAAGGLDVDVARLAELLLGMDYADATLRPLLDLEGLKEWRPPRLSGYEQLERAVDEAGFYDADGTVTAADYRP</sequence>
<protein>
    <recommendedName>
        <fullName evidence="3">Phosphate/phosphite/phosphonate ABC transporter substrate-binding protein</fullName>
    </recommendedName>
</protein>
<dbReference type="Gene3D" id="3.40.190.10">
    <property type="entry name" value="Periplasmic binding protein-like II"/>
    <property type="match status" value="1"/>
</dbReference>
<dbReference type="Proteomes" id="UP000460272">
    <property type="component" value="Unassembled WGS sequence"/>
</dbReference>
<dbReference type="RefSeq" id="WP_145861113.1">
    <property type="nucleotide sequence ID" value="NZ_RPFW01000009.1"/>
</dbReference>
<gene>
    <name evidence="1" type="ORF">EAS64_37645</name>
</gene>
<dbReference type="EMBL" id="RPFW01000009">
    <property type="protein sequence ID" value="TVZ00363.1"/>
    <property type="molecule type" value="Genomic_DNA"/>
</dbReference>
<dbReference type="AlphaFoldDB" id="A0A6P2BSW3"/>
<proteinExistence type="predicted"/>
<dbReference type="PANTHER" id="PTHR35841:SF1">
    <property type="entry name" value="PHOSPHONATES-BINDING PERIPLASMIC PROTEIN"/>
    <property type="match status" value="1"/>
</dbReference>
<dbReference type="PANTHER" id="PTHR35841">
    <property type="entry name" value="PHOSPHONATES-BINDING PERIPLASMIC PROTEIN"/>
    <property type="match status" value="1"/>
</dbReference>
<dbReference type="OrthoDB" id="5318791at2"/>